<dbReference type="PROSITE" id="PS51471">
    <property type="entry name" value="FE2OG_OXY"/>
    <property type="match status" value="1"/>
</dbReference>
<keyword evidence="5" id="KW-1185">Reference proteome</keyword>
<sequence length="370" mass="42144">MPLIESPPNELAATTLQKFSTPPITKEELQWADLIQLDLSEFDKGPDAQAHLAKTFLESAHTTGFLYIVNHGISPEMVAHHADIANTILSLPEHEKAPYYATKERAQEGRFTGFKPAQLGAANGLHPTIDHYNFPRFHSEIGDEMDEHMPQLAKEYMSEAKELSLYLHKVVCRKLLILIAIALKVPLDTYTNLHTYEAKCESFLRYMKYEPRTEEDNEKYKDLYLPGHADWGSLTFLFNQPITALQILDPQDNWKHVKYMEGSIIVNVGEALSHLTGGYLKPTVHRVVKPPKDQENYRRISLIYFVRPFDTCPLVPPDSPVLKEKGYQQPTETMTMAQYASARYGGYRRLNYDNDKPGAAAQGPHTMRKV</sequence>
<dbReference type="SUPFAM" id="SSF51197">
    <property type="entry name" value="Clavaminate synthase-like"/>
    <property type="match status" value="1"/>
</dbReference>
<keyword evidence="2" id="KW-0479">Metal-binding</keyword>
<dbReference type="GO" id="GO:0016491">
    <property type="term" value="F:oxidoreductase activity"/>
    <property type="evidence" value="ECO:0007669"/>
    <property type="project" value="UniProtKB-KW"/>
</dbReference>
<evidence type="ECO:0000313" key="4">
    <source>
        <dbReference type="EMBL" id="KAJ9157954.1"/>
    </source>
</evidence>
<reference evidence="4" key="1">
    <citation type="submission" date="2022-07" db="EMBL/GenBank/DDBJ databases">
        <title>Fungi with potential for degradation of polypropylene.</title>
        <authorList>
            <person name="Gostincar C."/>
        </authorList>
    </citation>
    <scope>NUCLEOTIDE SEQUENCE</scope>
    <source>
        <strain evidence="4">EXF-13308</strain>
    </source>
</reference>
<keyword evidence="2" id="KW-0560">Oxidoreductase</keyword>
<keyword evidence="2" id="KW-0408">Iron</keyword>
<name>A0AA38RVA5_9PEZI</name>
<accession>A0AA38RVA5</accession>
<dbReference type="Gene3D" id="2.60.120.330">
    <property type="entry name" value="B-lactam Antibiotic, Isopenicillin N Synthase, Chain"/>
    <property type="match status" value="1"/>
</dbReference>
<dbReference type="EMBL" id="JANBVO010000001">
    <property type="protein sequence ID" value="KAJ9157954.1"/>
    <property type="molecule type" value="Genomic_DNA"/>
</dbReference>
<gene>
    <name evidence="4" type="ORF">NKR23_g228</name>
</gene>
<evidence type="ECO:0000256" key="1">
    <source>
        <dbReference type="ARBA" id="ARBA00008056"/>
    </source>
</evidence>
<dbReference type="InterPro" id="IPR027443">
    <property type="entry name" value="IPNS-like_sf"/>
</dbReference>
<dbReference type="InterPro" id="IPR050231">
    <property type="entry name" value="Iron_ascorbate_oxido_reductase"/>
</dbReference>
<dbReference type="Pfam" id="PF03171">
    <property type="entry name" value="2OG-FeII_Oxy"/>
    <property type="match status" value="1"/>
</dbReference>
<proteinExistence type="inferred from homology"/>
<comment type="caution">
    <text evidence="4">The sequence shown here is derived from an EMBL/GenBank/DDBJ whole genome shotgun (WGS) entry which is preliminary data.</text>
</comment>
<dbReference type="InterPro" id="IPR026992">
    <property type="entry name" value="DIOX_N"/>
</dbReference>
<comment type="similarity">
    <text evidence="1 2">Belongs to the iron/ascorbate-dependent oxidoreductase family.</text>
</comment>
<evidence type="ECO:0000313" key="5">
    <source>
        <dbReference type="Proteomes" id="UP001174694"/>
    </source>
</evidence>
<organism evidence="4 5">
    <name type="scientific">Pleurostoma richardsiae</name>
    <dbReference type="NCBI Taxonomy" id="41990"/>
    <lineage>
        <taxon>Eukaryota</taxon>
        <taxon>Fungi</taxon>
        <taxon>Dikarya</taxon>
        <taxon>Ascomycota</taxon>
        <taxon>Pezizomycotina</taxon>
        <taxon>Sordariomycetes</taxon>
        <taxon>Sordariomycetidae</taxon>
        <taxon>Calosphaeriales</taxon>
        <taxon>Pleurostomataceae</taxon>
        <taxon>Pleurostoma</taxon>
    </lineage>
</organism>
<dbReference type="AlphaFoldDB" id="A0AA38RVA5"/>
<dbReference type="InterPro" id="IPR044861">
    <property type="entry name" value="IPNS-like_FE2OG_OXY"/>
</dbReference>
<dbReference type="Proteomes" id="UP001174694">
    <property type="component" value="Unassembled WGS sequence"/>
</dbReference>
<dbReference type="InterPro" id="IPR005123">
    <property type="entry name" value="Oxoglu/Fe-dep_dioxygenase_dom"/>
</dbReference>
<evidence type="ECO:0000259" key="3">
    <source>
        <dbReference type="PROSITE" id="PS51471"/>
    </source>
</evidence>
<dbReference type="Pfam" id="PF14226">
    <property type="entry name" value="DIOX_N"/>
    <property type="match status" value="1"/>
</dbReference>
<dbReference type="GO" id="GO:0044283">
    <property type="term" value="P:small molecule biosynthetic process"/>
    <property type="evidence" value="ECO:0007669"/>
    <property type="project" value="UniProtKB-ARBA"/>
</dbReference>
<evidence type="ECO:0000256" key="2">
    <source>
        <dbReference type="RuleBase" id="RU003682"/>
    </source>
</evidence>
<feature type="domain" description="Fe2OG dioxygenase" evidence="3">
    <location>
        <begin position="199"/>
        <end position="308"/>
    </location>
</feature>
<dbReference type="PANTHER" id="PTHR47990">
    <property type="entry name" value="2-OXOGLUTARATE (2OG) AND FE(II)-DEPENDENT OXYGENASE SUPERFAMILY PROTEIN-RELATED"/>
    <property type="match status" value="1"/>
</dbReference>
<protein>
    <submittedName>
        <fullName evidence="4">Gibberellin 2-oxidase</fullName>
    </submittedName>
</protein>
<dbReference type="PRINTS" id="PR00682">
    <property type="entry name" value="IPNSYNTHASE"/>
</dbReference>
<dbReference type="GO" id="GO:0046872">
    <property type="term" value="F:metal ion binding"/>
    <property type="evidence" value="ECO:0007669"/>
    <property type="project" value="UniProtKB-KW"/>
</dbReference>